<dbReference type="Proteomes" id="UP000199041">
    <property type="component" value="Unassembled WGS sequence"/>
</dbReference>
<evidence type="ECO:0000256" key="1">
    <source>
        <dbReference type="ARBA" id="ARBA00007613"/>
    </source>
</evidence>
<dbReference type="Gene3D" id="2.20.200.10">
    <property type="entry name" value="Outer membrane efflux proteins (OEP)"/>
    <property type="match status" value="1"/>
</dbReference>
<keyword evidence="2" id="KW-0564">Palmitate</keyword>
<comment type="similarity">
    <text evidence="1 2">Belongs to the outer membrane factor (OMF) (TC 1.B.17) family.</text>
</comment>
<dbReference type="SUPFAM" id="SSF56954">
    <property type="entry name" value="Outer membrane efflux proteins (OEP)"/>
    <property type="match status" value="1"/>
</dbReference>
<evidence type="ECO:0000313" key="4">
    <source>
        <dbReference type="Proteomes" id="UP000199041"/>
    </source>
</evidence>
<gene>
    <name evidence="3" type="ORF">SAMN05192529_10538</name>
</gene>
<dbReference type="GO" id="GO:0005886">
    <property type="term" value="C:plasma membrane"/>
    <property type="evidence" value="ECO:0007669"/>
    <property type="project" value="UniProtKB-SubCell"/>
</dbReference>
<keyword evidence="2 3" id="KW-0449">Lipoprotein</keyword>
<dbReference type="NCBIfam" id="TIGR01845">
    <property type="entry name" value="outer_NodT"/>
    <property type="match status" value="1"/>
</dbReference>
<organism evidence="3 4">
    <name type="scientific">Arachidicoccus rhizosphaerae</name>
    <dbReference type="NCBI Taxonomy" id="551991"/>
    <lineage>
        <taxon>Bacteria</taxon>
        <taxon>Pseudomonadati</taxon>
        <taxon>Bacteroidota</taxon>
        <taxon>Chitinophagia</taxon>
        <taxon>Chitinophagales</taxon>
        <taxon>Chitinophagaceae</taxon>
        <taxon>Arachidicoccus</taxon>
    </lineage>
</organism>
<reference evidence="3 4" key="1">
    <citation type="submission" date="2016-10" db="EMBL/GenBank/DDBJ databases">
        <authorList>
            <person name="de Groot N.N."/>
        </authorList>
    </citation>
    <scope>NUCLEOTIDE SEQUENCE [LARGE SCALE GENOMIC DNA]</scope>
    <source>
        <strain evidence="3 4">Vu-144</strain>
    </source>
</reference>
<dbReference type="EMBL" id="FNQY01000005">
    <property type="protein sequence ID" value="SDZ96002.1"/>
    <property type="molecule type" value="Genomic_DNA"/>
</dbReference>
<dbReference type="InterPro" id="IPR010131">
    <property type="entry name" value="MdtP/NodT-like"/>
</dbReference>
<proteinExistence type="inferred from homology"/>
<keyword evidence="2" id="KW-1134">Transmembrane beta strand</keyword>
<keyword evidence="4" id="KW-1185">Reference proteome</keyword>
<dbReference type="GO" id="GO:0015562">
    <property type="term" value="F:efflux transmembrane transporter activity"/>
    <property type="evidence" value="ECO:0007669"/>
    <property type="project" value="InterPro"/>
</dbReference>
<protein>
    <submittedName>
        <fullName evidence="3">Efflux transporter, outer membrane factor (OMF) lipoprotein, NodT family</fullName>
    </submittedName>
</protein>
<name>A0A1H3XBK9_9BACT</name>
<dbReference type="Pfam" id="PF02321">
    <property type="entry name" value="OEP"/>
    <property type="match status" value="2"/>
</dbReference>
<keyword evidence="2" id="KW-0472">Membrane</keyword>
<dbReference type="STRING" id="551991.SAMN05192529_10538"/>
<dbReference type="PANTHER" id="PTHR30203">
    <property type="entry name" value="OUTER MEMBRANE CATION EFFLUX PROTEIN"/>
    <property type="match status" value="1"/>
</dbReference>
<evidence type="ECO:0000256" key="2">
    <source>
        <dbReference type="RuleBase" id="RU362097"/>
    </source>
</evidence>
<dbReference type="InterPro" id="IPR003423">
    <property type="entry name" value="OMP_efflux"/>
</dbReference>
<accession>A0A1H3XBK9</accession>
<dbReference type="RefSeq" id="WP_170831155.1">
    <property type="nucleotide sequence ID" value="NZ_FNQY01000005.1"/>
</dbReference>
<dbReference type="Gene3D" id="1.20.1600.10">
    <property type="entry name" value="Outer membrane efflux proteins (OEP)"/>
    <property type="match status" value="1"/>
</dbReference>
<comment type="subcellular location">
    <subcellularLocation>
        <location evidence="2">Cell membrane</location>
        <topology evidence="2">Lipid-anchor</topology>
    </subcellularLocation>
</comment>
<dbReference type="AlphaFoldDB" id="A0A1H3XBK9"/>
<keyword evidence="2" id="KW-0812">Transmembrane</keyword>
<sequence length="505" mass="55023">MQDKQPFSLQSFILIRRRSPYKYIRTLLIISLLVFWAACKTPAPVQSARLNNAAPLPATYHSTDQSAAAAGENPAGTTATATIPWETFFKDSSLKKLIRQGLDYNYDLSLAINRISIAEECLKQAKNLQLPTLGISATGSTTRFSDNGLTGQSMTGAATHHYEDYTLQGQLSWEADIWGKIKNQQKYELQQLLSTREAAQAVRTRLIADIATGYYNLLILEKQYQVASSSLILADSTLQLTELLKFAGKANQLSVQQTSAQRQTVALLLPDLEDQISNQQNALLALTGAMPGTIGDHSDLDEVSLPGNIVAGPPADLLSNRPDVLQAEWQLKMAISKIAVAKANLYPSLRITATGGVESLKASNWFNLPASLFGIVAGSIAQPIFQQGALKKDYHIAQLEKENAVIAFRSTLLQAVGEVSNALTHYQKLRTQAEMALKQVDTLQSGEQNAALLYKSGLANYLEVISAQNNTLQASLNLAAIHGHQLMAAVEIYRSLGGGRQLQEK</sequence>
<evidence type="ECO:0000313" key="3">
    <source>
        <dbReference type="EMBL" id="SDZ96002.1"/>
    </source>
</evidence>